<dbReference type="InterPro" id="IPR008916">
    <property type="entry name" value="Retrov_capsid_C"/>
</dbReference>
<dbReference type="InterPro" id="IPR050195">
    <property type="entry name" value="Primate_lentivir_Gag_pol-like"/>
</dbReference>
<comment type="caution">
    <text evidence="7">The sequence shown here is derived from an EMBL/GenBank/DDBJ whole genome shotgun (WGS) entry which is preliminary data.</text>
</comment>
<dbReference type="GO" id="GO:0008270">
    <property type="term" value="F:zinc ion binding"/>
    <property type="evidence" value="ECO:0007669"/>
    <property type="project" value="UniProtKB-KW"/>
</dbReference>
<sequence>MDRQVAYDLFIANLDKRGLKLAKKEVLGLLAWGYAKGCFVNPHTVHELTEWRKLGDVIYEAVIDDDKTARKLGKVWREVHNDLLKQQAERRAASAVVQAAKRNAEYGQEGEPLAPGVSSVVIPAASNACSSAGGPSSAPCRKTSRTRGAAGVLASSSIPGAPYDPWEEMARQRQAAWGALAREGAEKGDGVMLEAAGTMAFPVQYTPVVDQQGQVLHQVGSYTPLDWKLLAQLRQTVAQWGPKSEPVKQMIDYLFNTTLLLPNDLRGLAKLIFTQHQQLLFNAHWQALVNESVATQRGPGDPLQGVTVDELMGLGPFLRTEAQMLMGPDKVREAMRVVRAAMDRVKDSGGVPMYMSIKQRRGESFGTFIDKVAEAIEKAGVPQFMQGALLKQCALQNTTEETQRVLATLGANWTIEEALERMSLQPSGPQALLVEAIKQLGMGLQKQAESSQAQVMAALAPLQAVVAPVSQGPQRPPDSRAECYRCEKTGHMRRQCRATGVWCQNCQSGSHNTLACRRRPGNPQQSAGGSRATTQVAVQHRSRPDCNQQQAGAWDSTWQQM</sequence>
<dbReference type="AlphaFoldDB" id="A0A7L3CNH9"/>
<feature type="domain" description="CCHC-type" evidence="6">
    <location>
        <begin position="483"/>
        <end position="497"/>
    </location>
</feature>
<feature type="non-terminal residue" evidence="7">
    <location>
        <position position="1"/>
    </location>
</feature>
<keyword evidence="8" id="KW-1185">Reference proteome</keyword>
<organism evidence="7 8">
    <name type="scientific">Pelecanoides urinatrix</name>
    <name type="common">Common diving petrel</name>
    <name type="synonym">Procellaria urinatrix</name>
    <dbReference type="NCBI Taxonomy" id="37079"/>
    <lineage>
        <taxon>Eukaryota</taxon>
        <taxon>Metazoa</taxon>
        <taxon>Chordata</taxon>
        <taxon>Craniata</taxon>
        <taxon>Vertebrata</taxon>
        <taxon>Euteleostomi</taxon>
        <taxon>Archelosauria</taxon>
        <taxon>Archosauria</taxon>
        <taxon>Dinosauria</taxon>
        <taxon>Saurischia</taxon>
        <taxon>Theropoda</taxon>
        <taxon>Coelurosauria</taxon>
        <taxon>Aves</taxon>
        <taxon>Neognathae</taxon>
        <taxon>Neoaves</taxon>
        <taxon>Aequornithes</taxon>
        <taxon>Procellariiformes</taxon>
        <taxon>Procellariidae</taxon>
        <taxon>Pelecanoides</taxon>
    </lineage>
</organism>
<keyword evidence="1" id="KW-0479">Metal-binding</keyword>
<dbReference type="InterPro" id="IPR008919">
    <property type="entry name" value="Retrov_capsid_N"/>
</dbReference>
<evidence type="ECO:0000259" key="6">
    <source>
        <dbReference type="PROSITE" id="PS50158"/>
    </source>
</evidence>
<dbReference type="GO" id="GO:0003676">
    <property type="term" value="F:nucleic acid binding"/>
    <property type="evidence" value="ECO:0007669"/>
    <property type="project" value="InterPro"/>
</dbReference>
<name>A0A7L3CNH9_PELUR</name>
<dbReference type="Proteomes" id="UP000555367">
    <property type="component" value="Unassembled WGS sequence"/>
</dbReference>
<protein>
    <submittedName>
        <fullName evidence="7">GAK8 protein</fullName>
    </submittedName>
</protein>
<dbReference type="InterPro" id="IPR001878">
    <property type="entry name" value="Znf_CCHC"/>
</dbReference>
<dbReference type="SUPFAM" id="SSF57756">
    <property type="entry name" value="Retrovirus zinc finger-like domains"/>
    <property type="match status" value="1"/>
</dbReference>
<evidence type="ECO:0000256" key="1">
    <source>
        <dbReference type="ARBA" id="ARBA00022723"/>
    </source>
</evidence>
<dbReference type="InterPro" id="IPR036875">
    <property type="entry name" value="Znf_CCHC_sf"/>
</dbReference>
<keyword evidence="2 4" id="KW-0863">Zinc-finger</keyword>
<feature type="compositionally biased region" description="Polar residues" evidence="5">
    <location>
        <begin position="545"/>
        <end position="561"/>
    </location>
</feature>
<dbReference type="GO" id="GO:0016032">
    <property type="term" value="P:viral process"/>
    <property type="evidence" value="ECO:0007669"/>
    <property type="project" value="InterPro"/>
</dbReference>
<dbReference type="Pfam" id="PF00607">
    <property type="entry name" value="Gag_p24"/>
    <property type="match status" value="1"/>
</dbReference>
<evidence type="ECO:0000256" key="2">
    <source>
        <dbReference type="ARBA" id="ARBA00022771"/>
    </source>
</evidence>
<gene>
    <name evidence="7" type="primary">Ervk8_3</name>
    <name evidence="7" type="ORF">PELURI_R14885</name>
</gene>
<dbReference type="PANTHER" id="PTHR40389:SF3">
    <property type="entry name" value="IGE-BINDING PROTEIN"/>
    <property type="match status" value="1"/>
</dbReference>
<dbReference type="SUPFAM" id="SSF47943">
    <property type="entry name" value="Retrovirus capsid protein, N-terminal core domain"/>
    <property type="match status" value="1"/>
</dbReference>
<evidence type="ECO:0000256" key="5">
    <source>
        <dbReference type="SAM" id="MobiDB-lite"/>
    </source>
</evidence>
<dbReference type="EMBL" id="VZTQ01022808">
    <property type="protein sequence ID" value="NXT45258.1"/>
    <property type="molecule type" value="Genomic_DNA"/>
</dbReference>
<proteinExistence type="predicted"/>
<accession>A0A7L3CNH9</accession>
<dbReference type="Gene3D" id="4.10.60.10">
    <property type="entry name" value="Zinc finger, CCHC-type"/>
    <property type="match status" value="1"/>
</dbReference>
<feature type="region of interest" description="Disordered" evidence="5">
    <location>
        <begin position="540"/>
        <end position="561"/>
    </location>
</feature>
<evidence type="ECO:0000313" key="8">
    <source>
        <dbReference type="Proteomes" id="UP000555367"/>
    </source>
</evidence>
<evidence type="ECO:0000256" key="3">
    <source>
        <dbReference type="ARBA" id="ARBA00022833"/>
    </source>
</evidence>
<dbReference type="SMART" id="SM00343">
    <property type="entry name" value="ZnF_C2HC"/>
    <property type="match status" value="1"/>
</dbReference>
<dbReference type="PANTHER" id="PTHR40389">
    <property type="entry name" value="ENDOGENOUS RETROVIRUS GROUP K MEMBER 24 GAG POLYPROTEIN-RELATED"/>
    <property type="match status" value="1"/>
</dbReference>
<dbReference type="OrthoDB" id="9352756at2759"/>
<dbReference type="Gene3D" id="1.10.375.10">
    <property type="entry name" value="Human Immunodeficiency Virus Type 1 Capsid Protein"/>
    <property type="match status" value="1"/>
</dbReference>
<reference evidence="7 8" key="1">
    <citation type="submission" date="2019-09" db="EMBL/GenBank/DDBJ databases">
        <title>Bird 10,000 Genomes (B10K) Project - Family phase.</title>
        <authorList>
            <person name="Zhang G."/>
        </authorList>
    </citation>
    <scope>NUCLEOTIDE SEQUENCE [LARGE SCALE GENOMIC DNA]</scope>
    <source>
        <strain evidence="7">B10K-DU-012-45</strain>
    </source>
</reference>
<dbReference type="SUPFAM" id="SSF47353">
    <property type="entry name" value="Retrovirus capsid dimerization domain-like"/>
    <property type="match status" value="1"/>
</dbReference>
<dbReference type="PROSITE" id="PS50158">
    <property type="entry name" value="ZF_CCHC"/>
    <property type="match status" value="1"/>
</dbReference>
<evidence type="ECO:0000256" key="4">
    <source>
        <dbReference type="PROSITE-ProRule" id="PRU00047"/>
    </source>
</evidence>
<keyword evidence="3" id="KW-0862">Zinc</keyword>
<dbReference type="Gene3D" id="1.10.1200.30">
    <property type="match status" value="1"/>
</dbReference>
<evidence type="ECO:0000313" key="7">
    <source>
        <dbReference type="EMBL" id="NXT45258.1"/>
    </source>
</evidence>
<feature type="non-terminal residue" evidence="7">
    <location>
        <position position="561"/>
    </location>
</feature>